<dbReference type="PANTHER" id="PTHR30098:SF2">
    <property type="entry name" value="LEUCYL_PHENYLALANYL-TRNA--PROTEIN TRANSFERASE"/>
    <property type="match status" value="1"/>
</dbReference>
<dbReference type="EC" id="2.3.2.6" evidence="4"/>
<comment type="function">
    <text evidence="4">Functions in the N-end rule pathway of protein degradation where it conjugates Leu, Phe and, less efficiently, Met from aminoacyl-tRNAs to the N-termini of proteins containing an N-terminal arginine or lysine.</text>
</comment>
<comment type="catalytic activity">
    <reaction evidence="4">
        <text>N-terminal L-lysyl-[protein] + L-leucyl-tRNA(Leu) = N-terminal L-leucyl-L-lysyl-[protein] + tRNA(Leu) + H(+)</text>
        <dbReference type="Rhea" id="RHEA:12340"/>
        <dbReference type="Rhea" id="RHEA-COMP:9613"/>
        <dbReference type="Rhea" id="RHEA-COMP:9622"/>
        <dbReference type="Rhea" id="RHEA-COMP:12670"/>
        <dbReference type="Rhea" id="RHEA-COMP:12671"/>
        <dbReference type="ChEBI" id="CHEBI:15378"/>
        <dbReference type="ChEBI" id="CHEBI:65249"/>
        <dbReference type="ChEBI" id="CHEBI:78442"/>
        <dbReference type="ChEBI" id="CHEBI:78494"/>
        <dbReference type="ChEBI" id="CHEBI:133043"/>
        <dbReference type="EC" id="2.3.2.6"/>
    </reaction>
</comment>
<comment type="subcellular location">
    <subcellularLocation>
        <location evidence="4">Cytoplasm</location>
    </subcellularLocation>
</comment>
<organism evidence="5 6">
    <name type="scientific">Croceimicrobium hydrocarbonivorans</name>
    <dbReference type="NCBI Taxonomy" id="2761580"/>
    <lineage>
        <taxon>Bacteria</taxon>
        <taxon>Pseudomonadati</taxon>
        <taxon>Bacteroidota</taxon>
        <taxon>Flavobacteriia</taxon>
        <taxon>Flavobacteriales</taxon>
        <taxon>Owenweeksiaceae</taxon>
        <taxon>Croceimicrobium</taxon>
    </lineage>
</organism>
<comment type="catalytic activity">
    <reaction evidence="4">
        <text>N-terminal L-arginyl-[protein] + L-leucyl-tRNA(Leu) = N-terminal L-leucyl-L-arginyl-[protein] + tRNA(Leu) + H(+)</text>
        <dbReference type="Rhea" id="RHEA:50416"/>
        <dbReference type="Rhea" id="RHEA-COMP:9613"/>
        <dbReference type="Rhea" id="RHEA-COMP:9622"/>
        <dbReference type="Rhea" id="RHEA-COMP:12672"/>
        <dbReference type="Rhea" id="RHEA-COMP:12673"/>
        <dbReference type="ChEBI" id="CHEBI:15378"/>
        <dbReference type="ChEBI" id="CHEBI:64719"/>
        <dbReference type="ChEBI" id="CHEBI:78442"/>
        <dbReference type="ChEBI" id="CHEBI:78494"/>
        <dbReference type="ChEBI" id="CHEBI:133044"/>
        <dbReference type="EC" id="2.3.2.6"/>
    </reaction>
</comment>
<dbReference type="GO" id="GO:0005737">
    <property type="term" value="C:cytoplasm"/>
    <property type="evidence" value="ECO:0007669"/>
    <property type="project" value="UniProtKB-SubCell"/>
</dbReference>
<sequence>MPIYQLDSQSMWFPTPDLWEPDEGIVAVGGDLSPKRLEAAYDQGIFPWNEPESDLLWWCPLERMVLRPKEVHISKSSRNLINQQRFQISFNKDFDAVIEACKEVNRPGQEGTWITDEHIASFKQLHREGRAFSVEAWQDEQLVGGLYGLSTGACFSGESMFSKQSNAGKICFIELCKRLDFWGIHLIDCQIYNSYLASLGAYRISRESFLKALDFCRSEHPDWEEIFS</sequence>
<dbReference type="KEGG" id="chyd:H4K34_11710"/>
<dbReference type="GO" id="GO:0008914">
    <property type="term" value="F:leucyl-tRNA--protein transferase activity"/>
    <property type="evidence" value="ECO:0007669"/>
    <property type="project" value="UniProtKB-UniRule"/>
</dbReference>
<evidence type="ECO:0000256" key="3">
    <source>
        <dbReference type="ARBA" id="ARBA00023315"/>
    </source>
</evidence>
<dbReference type="PANTHER" id="PTHR30098">
    <property type="entry name" value="LEUCYL/PHENYLALANYL-TRNA--PROTEIN TRANSFERASE"/>
    <property type="match status" value="1"/>
</dbReference>
<dbReference type="Proteomes" id="UP000516305">
    <property type="component" value="Chromosome"/>
</dbReference>
<evidence type="ECO:0000313" key="6">
    <source>
        <dbReference type="Proteomes" id="UP000516305"/>
    </source>
</evidence>
<comment type="similarity">
    <text evidence="4">Belongs to the L/F-transferase family.</text>
</comment>
<dbReference type="InterPro" id="IPR042221">
    <property type="entry name" value="Leu/Phe-tRNA_Trfase_N"/>
</dbReference>
<dbReference type="Gene3D" id="3.40.630.70">
    <property type="entry name" value="Leucyl/phenylalanyl-tRNA-protein transferase, C-terminal domain"/>
    <property type="match status" value="1"/>
</dbReference>
<dbReference type="InterPro" id="IPR016181">
    <property type="entry name" value="Acyl_CoA_acyltransferase"/>
</dbReference>
<dbReference type="EMBL" id="CP060139">
    <property type="protein sequence ID" value="QNR23043.1"/>
    <property type="molecule type" value="Genomic_DNA"/>
</dbReference>
<evidence type="ECO:0000256" key="4">
    <source>
        <dbReference type="HAMAP-Rule" id="MF_00688"/>
    </source>
</evidence>
<dbReference type="InterPro" id="IPR004616">
    <property type="entry name" value="Leu/Phe-tRNA_Trfase"/>
</dbReference>
<dbReference type="Pfam" id="PF03588">
    <property type="entry name" value="Leu_Phe_trans"/>
    <property type="match status" value="1"/>
</dbReference>
<keyword evidence="6" id="KW-1185">Reference proteome</keyword>
<evidence type="ECO:0000313" key="5">
    <source>
        <dbReference type="EMBL" id="QNR23043.1"/>
    </source>
</evidence>
<evidence type="ECO:0000256" key="1">
    <source>
        <dbReference type="ARBA" id="ARBA00022490"/>
    </source>
</evidence>
<evidence type="ECO:0000256" key="2">
    <source>
        <dbReference type="ARBA" id="ARBA00022679"/>
    </source>
</evidence>
<dbReference type="GO" id="GO:0030163">
    <property type="term" value="P:protein catabolic process"/>
    <property type="evidence" value="ECO:0007669"/>
    <property type="project" value="UniProtKB-UniRule"/>
</dbReference>
<dbReference type="SUPFAM" id="SSF55729">
    <property type="entry name" value="Acyl-CoA N-acyltransferases (Nat)"/>
    <property type="match status" value="1"/>
</dbReference>
<dbReference type="AlphaFoldDB" id="A0A7H0VBE5"/>
<name>A0A7H0VBE5_9FLAO</name>
<keyword evidence="2 4" id="KW-0808">Transferase</keyword>
<gene>
    <name evidence="4" type="primary">aat</name>
    <name evidence="5" type="ORF">H4K34_11710</name>
</gene>
<dbReference type="NCBIfam" id="TIGR00667">
    <property type="entry name" value="aat"/>
    <property type="match status" value="1"/>
</dbReference>
<dbReference type="Gene3D" id="3.30.70.3550">
    <property type="entry name" value="Leucyl/phenylalanyl-tRNA-protein transferase, N-terminal domain"/>
    <property type="match status" value="1"/>
</dbReference>
<keyword evidence="3 4" id="KW-0012">Acyltransferase</keyword>
<comment type="catalytic activity">
    <reaction evidence="4">
        <text>L-phenylalanyl-tRNA(Phe) + an N-terminal L-alpha-aminoacyl-[protein] = an N-terminal L-phenylalanyl-L-alpha-aminoacyl-[protein] + tRNA(Phe)</text>
        <dbReference type="Rhea" id="RHEA:43632"/>
        <dbReference type="Rhea" id="RHEA-COMP:9668"/>
        <dbReference type="Rhea" id="RHEA-COMP:9699"/>
        <dbReference type="Rhea" id="RHEA-COMP:10636"/>
        <dbReference type="Rhea" id="RHEA-COMP:10637"/>
        <dbReference type="ChEBI" id="CHEBI:78442"/>
        <dbReference type="ChEBI" id="CHEBI:78531"/>
        <dbReference type="ChEBI" id="CHEBI:78597"/>
        <dbReference type="ChEBI" id="CHEBI:83561"/>
        <dbReference type="EC" id="2.3.2.6"/>
    </reaction>
</comment>
<keyword evidence="1 4" id="KW-0963">Cytoplasm</keyword>
<dbReference type="HAMAP" id="MF_00688">
    <property type="entry name" value="Leu_Phe_trans"/>
    <property type="match status" value="1"/>
</dbReference>
<accession>A0A7H0VBE5</accession>
<reference evidence="5 6" key="1">
    <citation type="submission" date="2020-08" db="EMBL/GenBank/DDBJ databases">
        <title>Croceimicrobium hydrocarbonivorans gen. nov., sp. nov., a novel marine bacterium isolated from a bacterial consortium that degrades polyethylene terephthalate.</title>
        <authorList>
            <person name="Liu R."/>
        </authorList>
    </citation>
    <scope>NUCLEOTIDE SEQUENCE [LARGE SCALE GENOMIC DNA]</scope>
    <source>
        <strain evidence="5 6">A20-9</strain>
    </source>
</reference>
<protein>
    <recommendedName>
        <fullName evidence="4">Leucyl/phenylalanyl-tRNA--protein transferase</fullName>
        <ecNumber evidence="4">2.3.2.6</ecNumber>
    </recommendedName>
    <alternativeName>
        <fullName evidence="4">L/F-transferase</fullName>
    </alternativeName>
    <alternativeName>
        <fullName evidence="4">Leucyltransferase</fullName>
    </alternativeName>
    <alternativeName>
        <fullName evidence="4">Phenyalanyltransferase</fullName>
    </alternativeName>
</protein>
<dbReference type="RefSeq" id="WP_210757580.1">
    <property type="nucleotide sequence ID" value="NZ_CP060139.1"/>
</dbReference>
<dbReference type="InterPro" id="IPR042203">
    <property type="entry name" value="Leu/Phe-tRNA_Trfase_C"/>
</dbReference>
<proteinExistence type="inferred from homology"/>